<dbReference type="PANTHER" id="PTHR38764:SF1">
    <property type="entry name" value="ACYL CARRIER PROTEIN PHOSPHODIESTERASE"/>
    <property type="match status" value="1"/>
</dbReference>
<keyword evidence="3" id="KW-0443">Lipid metabolism</keyword>
<keyword evidence="1" id="KW-0444">Lipid biosynthesis</keyword>
<dbReference type="PANTHER" id="PTHR38764">
    <property type="entry name" value="ACYL CARRIER PROTEIN PHOSPHODIESTERASE"/>
    <property type="match status" value="1"/>
</dbReference>
<evidence type="ECO:0000313" key="4">
    <source>
        <dbReference type="EMBL" id="MPM28865.1"/>
    </source>
</evidence>
<accession>A0A644YJW0</accession>
<keyword evidence="2 4" id="KW-0378">Hydrolase</keyword>
<organism evidence="4">
    <name type="scientific">bioreactor metagenome</name>
    <dbReference type="NCBI Taxonomy" id="1076179"/>
    <lineage>
        <taxon>unclassified sequences</taxon>
        <taxon>metagenomes</taxon>
        <taxon>ecological metagenomes</taxon>
    </lineage>
</organism>
<reference evidence="4" key="1">
    <citation type="submission" date="2019-08" db="EMBL/GenBank/DDBJ databases">
        <authorList>
            <person name="Kucharzyk K."/>
            <person name="Murdoch R.W."/>
            <person name="Higgins S."/>
            <person name="Loffler F."/>
        </authorList>
    </citation>
    <scope>NUCLEOTIDE SEQUENCE</scope>
</reference>
<dbReference type="GO" id="GO:0006633">
    <property type="term" value="P:fatty acid biosynthetic process"/>
    <property type="evidence" value="ECO:0007669"/>
    <property type="project" value="InterPro"/>
</dbReference>
<comment type="caution">
    <text evidence="4">The sequence shown here is derived from an EMBL/GenBank/DDBJ whole genome shotgun (WGS) entry which is preliminary data.</text>
</comment>
<proteinExistence type="predicted"/>
<protein>
    <submittedName>
        <fullName evidence="4">Acyl carrier protein phosphodiesterase</fullName>
        <ecNumber evidence="4">3.1.4.14</ecNumber>
    </submittedName>
</protein>
<dbReference type="EC" id="3.1.4.14" evidence="4"/>
<dbReference type="EMBL" id="VSSQ01005367">
    <property type="protein sequence ID" value="MPM28865.1"/>
    <property type="molecule type" value="Genomic_DNA"/>
</dbReference>
<dbReference type="AlphaFoldDB" id="A0A644YJW0"/>
<dbReference type="GO" id="GO:0008770">
    <property type="term" value="F:[acyl-carrier-protein] phosphodiesterase activity"/>
    <property type="evidence" value="ECO:0007669"/>
    <property type="project" value="UniProtKB-EC"/>
</dbReference>
<gene>
    <name evidence="4" type="primary">acpH_4</name>
    <name evidence="4" type="ORF">SDC9_75396</name>
</gene>
<dbReference type="Pfam" id="PF04336">
    <property type="entry name" value="ACP_PD"/>
    <property type="match status" value="1"/>
</dbReference>
<evidence type="ECO:0000256" key="2">
    <source>
        <dbReference type="ARBA" id="ARBA00022801"/>
    </source>
</evidence>
<name>A0A644YJW0_9ZZZZ</name>
<evidence type="ECO:0000256" key="3">
    <source>
        <dbReference type="ARBA" id="ARBA00023098"/>
    </source>
</evidence>
<evidence type="ECO:0000256" key="1">
    <source>
        <dbReference type="ARBA" id="ARBA00022516"/>
    </source>
</evidence>
<dbReference type="InterPro" id="IPR007431">
    <property type="entry name" value="ACP_PD"/>
</dbReference>
<sequence length="192" mass="22321">MNYLAHIYLSGAQRQVAVGNFIGDFVKGRGYEEYPTGIKKGILLHREIDHFTDKHPVFQETLELLRPSFGRYSGIMADMYYDYLLASGFERYGNGQSLGCLTRNFYLSALIYYRWLPHRVKGFIFHFIGTNRLKKYASYEGLQNSLEIMSLYKSNAINPALGIEVLVKNEVRLREFFQKFMTDALQKFPRGI</sequence>